<evidence type="ECO:0000256" key="1">
    <source>
        <dbReference type="SAM" id="MobiDB-lite"/>
    </source>
</evidence>
<dbReference type="KEGG" id="fri:FraEuI1c_0439"/>
<gene>
    <name evidence="2" type="ordered locus">FraEuI1c_0439</name>
</gene>
<dbReference type="AlphaFoldDB" id="E3J9W0"/>
<sequence>MPDIPASAAPWPYHSQLPGRVVGEPAGRPIASSDAPAAHTRSDRRKDLRSAANPSFRKPSGLSPDGVWVSLSGARPKGPRPDLKDGPQKVLLTRLNELNNPYRVSYEMVSRQLWSDQAPTKIQRSRTRDLSRQLRGEKAIEWRVVEIYVDLLFPATDPLRASELIVLRDLHTQAFGTTVDPDGAPSPEPEAAPIDPAYVAELERQLEEARTRASFATALLVIVQAENTTLRGRNSSFDWFHQPARAGSGRSAAEGGSRSRSGRRAATDQHASSSTNGRTTTGRAGGTRSGAPNAAGTPSAPAASSTPRTGRREPGPNAEGEVFRSADPVTTPIVRRQGYRAGQRRRPATTRATLADAFPTGPRAVVHPTTAPPAPASTLATPARGRSTSNSLHRAPTPDPPADESGLDVLVSREKRRRGKNT</sequence>
<protein>
    <submittedName>
        <fullName evidence="2">Uncharacterized protein</fullName>
    </submittedName>
</protein>
<dbReference type="EMBL" id="CP002299">
    <property type="protein sequence ID" value="ADP78522.1"/>
    <property type="molecule type" value="Genomic_DNA"/>
</dbReference>
<accession>E3J9W0</accession>
<feature type="region of interest" description="Disordered" evidence="1">
    <location>
        <begin position="239"/>
        <end position="422"/>
    </location>
</feature>
<keyword evidence="3" id="KW-1185">Reference proteome</keyword>
<feature type="compositionally biased region" description="Low complexity" evidence="1">
    <location>
        <begin position="244"/>
        <end position="259"/>
    </location>
</feature>
<feature type="compositionally biased region" description="Basic and acidic residues" evidence="1">
    <location>
        <begin position="40"/>
        <end position="49"/>
    </location>
</feature>
<name>E3J9W0_PSEI1</name>
<feature type="compositionally biased region" description="Low complexity" evidence="1">
    <location>
        <begin position="289"/>
        <end position="308"/>
    </location>
</feature>
<dbReference type="Proteomes" id="UP000002484">
    <property type="component" value="Chromosome"/>
</dbReference>
<feature type="compositionally biased region" description="Low complexity" evidence="1">
    <location>
        <begin position="271"/>
        <end position="282"/>
    </location>
</feature>
<proteinExistence type="predicted"/>
<evidence type="ECO:0000313" key="3">
    <source>
        <dbReference type="Proteomes" id="UP000002484"/>
    </source>
</evidence>
<evidence type="ECO:0000313" key="2">
    <source>
        <dbReference type="EMBL" id="ADP78522.1"/>
    </source>
</evidence>
<feature type="region of interest" description="Disordered" evidence="1">
    <location>
        <begin position="1"/>
        <end position="88"/>
    </location>
</feature>
<dbReference type="InParanoid" id="E3J9W0"/>
<organism evidence="2 3">
    <name type="scientific">Pseudofrankia inefficax (strain DSM 45817 / CECT 9037 / DDB 130130 / EuI1c)</name>
    <name type="common">Frankia inefficax</name>
    <dbReference type="NCBI Taxonomy" id="298654"/>
    <lineage>
        <taxon>Bacteria</taxon>
        <taxon>Bacillati</taxon>
        <taxon>Actinomycetota</taxon>
        <taxon>Actinomycetes</taxon>
        <taxon>Frankiales</taxon>
        <taxon>Frankiaceae</taxon>
        <taxon>Pseudofrankia</taxon>
    </lineage>
</organism>
<dbReference type="HOGENOM" id="CLU_650133_0_0_11"/>
<reference evidence="2 3" key="1">
    <citation type="submission" date="2010-10" db="EMBL/GenBank/DDBJ databases">
        <title>Complete sequence of Frankia sp. EuI1c.</title>
        <authorList>
            <consortium name="US DOE Joint Genome Institute"/>
            <person name="Lucas S."/>
            <person name="Copeland A."/>
            <person name="Lapidus A."/>
            <person name="Cheng J.-F."/>
            <person name="Bruce D."/>
            <person name="Goodwin L."/>
            <person name="Pitluck S."/>
            <person name="Chertkov O."/>
            <person name="Detter J.C."/>
            <person name="Han C."/>
            <person name="Tapia R."/>
            <person name="Land M."/>
            <person name="Hauser L."/>
            <person name="Jeffries C."/>
            <person name="Kyrpides N."/>
            <person name="Ivanova N."/>
            <person name="Mikhailova N."/>
            <person name="Beauchemin N."/>
            <person name="Sen A."/>
            <person name="Sur S.A."/>
            <person name="Gtari M."/>
            <person name="Wall L."/>
            <person name="Tisa L."/>
            <person name="Woyke T."/>
        </authorList>
    </citation>
    <scope>NUCLEOTIDE SEQUENCE [LARGE SCALE GENOMIC DNA]</scope>
    <source>
        <strain evidence="3">DSM 45817 / CECT 9037 / EuI1c</strain>
    </source>
</reference>